<evidence type="ECO:0000259" key="8">
    <source>
        <dbReference type="PROSITE" id="PS50893"/>
    </source>
</evidence>
<comment type="subcellular location">
    <subcellularLocation>
        <location evidence="1">Cell membrane</location>
        <topology evidence="1">Multi-pass membrane protein</topology>
    </subcellularLocation>
</comment>
<feature type="domain" description="ABC transmembrane type-1" evidence="9">
    <location>
        <begin position="20"/>
        <end position="302"/>
    </location>
</feature>
<dbReference type="RefSeq" id="WP_127123882.1">
    <property type="nucleotide sequence ID" value="NZ_BHXQ01000007.1"/>
</dbReference>
<evidence type="ECO:0000256" key="2">
    <source>
        <dbReference type="ARBA" id="ARBA00022692"/>
    </source>
</evidence>
<proteinExistence type="predicted"/>
<feature type="transmembrane region" description="Helical" evidence="7">
    <location>
        <begin position="130"/>
        <end position="153"/>
    </location>
</feature>
<dbReference type="CDD" id="cd03228">
    <property type="entry name" value="ABCC_MRP_Like"/>
    <property type="match status" value="1"/>
</dbReference>
<keyword evidence="5 7" id="KW-1133">Transmembrane helix</keyword>
<dbReference type="AlphaFoldDB" id="A0A401UEA4"/>
<dbReference type="InterPro" id="IPR039421">
    <property type="entry name" value="Type_1_exporter"/>
</dbReference>
<dbReference type="SMART" id="SM00382">
    <property type="entry name" value="AAA"/>
    <property type="match status" value="1"/>
</dbReference>
<dbReference type="EMBL" id="BHXQ01000007">
    <property type="protein sequence ID" value="GCC53229.1"/>
    <property type="molecule type" value="Genomic_DNA"/>
</dbReference>
<keyword evidence="6 7" id="KW-0472">Membrane</keyword>
<dbReference type="Gene3D" id="1.20.1560.10">
    <property type="entry name" value="ABC transporter type 1, transmembrane domain"/>
    <property type="match status" value="1"/>
</dbReference>
<feature type="transmembrane region" description="Helical" evidence="7">
    <location>
        <begin position="20"/>
        <end position="43"/>
    </location>
</feature>
<keyword evidence="4 10" id="KW-0067">ATP-binding</keyword>
<dbReference type="InterPro" id="IPR003439">
    <property type="entry name" value="ABC_transporter-like_ATP-bd"/>
</dbReference>
<dbReference type="SUPFAM" id="SSF52540">
    <property type="entry name" value="P-loop containing nucleoside triphosphate hydrolases"/>
    <property type="match status" value="1"/>
</dbReference>
<feature type="transmembrane region" description="Helical" evidence="7">
    <location>
        <begin position="55"/>
        <end position="76"/>
    </location>
</feature>
<feature type="transmembrane region" description="Helical" evidence="7">
    <location>
        <begin position="159"/>
        <end position="177"/>
    </location>
</feature>
<dbReference type="Pfam" id="PF00005">
    <property type="entry name" value="ABC_tran"/>
    <property type="match status" value="1"/>
</dbReference>
<dbReference type="Pfam" id="PF00664">
    <property type="entry name" value="ABC_membrane"/>
    <property type="match status" value="1"/>
</dbReference>
<evidence type="ECO:0000256" key="1">
    <source>
        <dbReference type="ARBA" id="ARBA00004651"/>
    </source>
</evidence>
<evidence type="ECO:0000256" key="6">
    <source>
        <dbReference type="ARBA" id="ARBA00023136"/>
    </source>
</evidence>
<dbReference type="PANTHER" id="PTHR43394">
    <property type="entry name" value="ATP-DEPENDENT PERMEASE MDL1, MITOCHONDRIAL"/>
    <property type="match status" value="1"/>
</dbReference>
<sequence length="578" mass="65427">MYQYWLRFFGLLRKHLFGGFVLLIMLIIGNLGALASPYFLKVIIDKVFGEGDFQLLIQIVFSLLGLYVLRVGANFYADYLYTKISNKITQELTEKLFSHMLKLPMFYFKVNSVGSLVYKINNEVSQVRRAFTGSIISMINSIITIVGLTVLMVLLNLELFIIICLLYPLLILITKYFTPSIKTIIENTRKEESDFLAFLTERFSNVKFIKLFYSHEYEGFLMKNRINRIIDLNLKSTILTSGSNNLSVLLLAFIPLVVLVYGGKQVLESIITVGTLIAFLQYANKLHEPFRNIVSLYVDLVKTSVSIKRIYDVLDEPIDLESASDELIEMGEICEIKFEDVSFAFNDKQVLNKINVIFEAGKKYALVGKSGSGKSTLIDLLCKLIKEDSGSILVNNIRLNEIKTKHWIEKLAVCSQDYFILNGTLYDNLHYGNSSVNKSEIDAILDQMGLSSDDSDTFSSKTLGETGSTISGGQRQKIAIARALLRNPEILIIDEATSELDSLSEQKVFEYINNQPTIRLVIIISHRLSSIQFADEIILLDEGKASEVNSIKEHISMKGGFYKLFKNQLVNSEVARDM</sequence>
<name>A0A401UEA4_9BACT</name>
<evidence type="ECO:0000259" key="9">
    <source>
        <dbReference type="PROSITE" id="PS50929"/>
    </source>
</evidence>
<dbReference type="InterPro" id="IPR011527">
    <property type="entry name" value="ABC1_TM_dom"/>
</dbReference>
<evidence type="ECO:0000256" key="7">
    <source>
        <dbReference type="SAM" id="Phobius"/>
    </source>
</evidence>
<dbReference type="GO" id="GO:0016887">
    <property type="term" value="F:ATP hydrolysis activity"/>
    <property type="evidence" value="ECO:0007669"/>
    <property type="project" value="InterPro"/>
</dbReference>
<organism evidence="10 11">
    <name type="scientific">Chryseotalea sanaruensis</name>
    <dbReference type="NCBI Taxonomy" id="2482724"/>
    <lineage>
        <taxon>Bacteria</taxon>
        <taxon>Pseudomonadati</taxon>
        <taxon>Bacteroidota</taxon>
        <taxon>Cytophagia</taxon>
        <taxon>Cytophagales</taxon>
        <taxon>Chryseotaleaceae</taxon>
        <taxon>Chryseotalea</taxon>
    </lineage>
</organism>
<feature type="domain" description="ABC transporter" evidence="8">
    <location>
        <begin position="336"/>
        <end position="567"/>
    </location>
</feature>
<dbReference type="GO" id="GO:0005886">
    <property type="term" value="C:plasma membrane"/>
    <property type="evidence" value="ECO:0007669"/>
    <property type="project" value="UniProtKB-SubCell"/>
</dbReference>
<evidence type="ECO:0000256" key="3">
    <source>
        <dbReference type="ARBA" id="ARBA00022741"/>
    </source>
</evidence>
<dbReference type="SUPFAM" id="SSF90123">
    <property type="entry name" value="ABC transporter transmembrane region"/>
    <property type="match status" value="1"/>
</dbReference>
<dbReference type="PROSITE" id="PS00211">
    <property type="entry name" value="ABC_TRANSPORTER_1"/>
    <property type="match status" value="1"/>
</dbReference>
<dbReference type="InterPro" id="IPR036640">
    <property type="entry name" value="ABC1_TM_sf"/>
</dbReference>
<keyword evidence="3" id="KW-0547">Nucleotide-binding</keyword>
<dbReference type="GO" id="GO:0015421">
    <property type="term" value="F:ABC-type oligopeptide transporter activity"/>
    <property type="evidence" value="ECO:0007669"/>
    <property type="project" value="TreeGrafter"/>
</dbReference>
<keyword evidence="2 7" id="KW-0812">Transmembrane</keyword>
<evidence type="ECO:0000256" key="5">
    <source>
        <dbReference type="ARBA" id="ARBA00022989"/>
    </source>
</evidence>
<protein>
    <submittedName>
        <fullName evidence="10">ABC transporter ATP-binding protein</fullName>
    </submittedName>
</protein>
<dbReference type="PROSITE" id="PS50929">
    <property type="entry name" value="ABC_TM1F"/>
    <property type="match status" value="1"/>
</dbReference>
<dbReference type="PANTHER" id="PTHR43394:SF1">
    <property type="entry name" value="ATP-BINDING CASSETTE SUB-FAMILY B MEMBER 10, MITOCHONDRIAL"/>
    <property type="match status" value="1"/>
</dbReference>
<dbReference type="CDD" id="cd07346">
    <property type="entry name" value="ABC_6TM_exporters"/>
    <property type="match status" value="1"/>
</dbReference>
<reference evidence="10 11" key="1">
    <citation type="submission" date="2018-11" db="EMBL/GenBank/DDBJ databases">
        <title>Chryseotalea sanarue gen. nov., sp., nov., a member of the family Cytophagaceae, isolated from a brackish lake in Hamamatsu Japan.</title>
        <authorList>
            <person name="Maejima Y."/>
            <person name="Iino T."/>
            <person name="Muraguchi Y."/>
            <person name="Fukuda K."/>
            <person name="Ohkuma M."/>
            <person name="Moriuchi R."/>
            <person name="Dohra H."/>
            <person name="Kimbara K."/>
            <person name="Shintani M."/>
        </authorList>
    </citation>
    <scope>NUCLEOTIDE SEQUENCE [LARGE SCALE GENOMIC DNA]</scope>
    <source>
        <strain evidence="10 11">Ys</strain>
    </source>
</reference>
<dbReference type="InterPro" id="IPR027417">
    <property type="entry name" value="P-loop_NTPase"/>
</dbReference>
<dbReference type="Proteomes" id="UP000288227">
    <property type="component" value="Unassembled WGS sequence"/>
</dbReference>
<evidence type="ECO:0000313" key="10">
    <source>
        <dbReference type="EMBL" id="GCC53229.1"/>
    </source>
</evidence>
<comment type="caution">
    <text evidence="10">The sequence shown here is derived from an EMBL/GenBank/DDBJ whole genome shotgun (WGS) entry which is preliminary data.</text>
</comment>
<evidence type="ECO:0000313" key="11">
    <source>
        <dbReference type="Proteomes" id="UP000288227"/>
    </source>
</evidence>
<dbReference type="GO" id="GO:0005524">
    <property type="term" value="F:ATP binding"/>
    <property type="evidence" value="ECO:0007669"/>
    <property type="project" value="UniProtKB-KW"/>
</dbReference>
<dbReference type="Gene3D" id="3.40.50.300">
    <property type="entry name" value="P-loop containing nucleotide triphosphate hydrolases"/>
    <property type="match status" value="1"/>
</dbReference>
<accession>A0A401UEA4</accession>
<dbReference type="OrthoDB" id="9769115at2"/>
<feature type="transmembrane region" description="Helical" evidence="7">
    <location>
        <begin position="238"/>
        <end position="260"/>
    </location>
</feature>
<keyword evidence="11" id="KW-1185">Reference proteome</keyword>
<dbReference type="InterPro" id="IPR017871">
    <property type="entry name" value="ABC_transporter-like_CS"/>
</dbReference>
<dbReference type="InterPro" id="IPR003593">
    <property type="entry name" value="AAA+_ATPase"/>
</dbReference>
<gene>
    <name evidence="10" type="ORF">SanaruYs_34720</name>
</gene>
<dbReference type="PROSITE" id="PS50893">
    <property type="entry name" value="ABC_TRANSPORTER_2"/>
    <property type="match status" value="1"/>
</dbReference>
<evidence type="ECO:0000256" key="4">
    <source>
        <dbReference type="ARBA" id="ARBA00022840"/>
    </source>
</evidence>